<feature type="transmembrane region" description="Helical" evidence="1">
    <location>
        <begin position="12"/>
        <end position="33"/>
    </location>
</feature>
<feature type="transmembrane region" description="Helical" evidence="1">
    <location>
        <begin position="45"/>
        <end position="63"/>
    </location>
</feature>
<feature type="transmembrane region" description="Helical" evidence="1">
    <location>
        <begin position="75"/>
        <end position="94"/>
    </location>
</feature>
<feature type="transmembrane region" description="Helical" evidence="1">
    <location>
        <begin position="106"/>
        <end position="128"/>
    </location>
</feature>
<evidence type="ECO:0000313" key="3">
    <source>
        <dbReference type="Proteomes" id="UP000316092"/>
    </source>
</evidence>
<dbReference type="EMBL" id="VKDB01000001">
    <property type="protein sequence ID" value="TSA87797.1"/>
    <property type="molecule type" value="Genomic_DNA"/>
</dbReference>
<gene>
    <name evidence="2" type="ORF">FNU79_00635</name>
</gene>
<dbReference type="RefSeq" id="WP_143719003.1">
    <property type="nucleotide sequence ID" value="NZ_VKDB01000001.1"/>
</dbReference>
<sequence>MDEFVVKPLVHNAVGGLVVLAALAALVINWRGAYVLKNFGPLQRASLIVLQIALMVQALIGIKLLDQGLGIVQKYVHYLGGLGALGLLMLLYWLPQRSAQKTSKNALGLTAASLTFVLLTFVVGGLYARGGLS</sequence>
<evidence type="ECO:0000256" key="1">
    <source>
        <dbReference type="SAM" id="Phobius"/>
    </source>
</evidence>
<keyword evidence="3" id="KW-1185">Reference proteome</keyword>
<proteinExistence type="predicted"/>
<dbReference type="OrthoDB" id="70349at2"/>
<accession>A0A553V5P6</accession>
<organism evidence="2 3">
    <name type="scientific">Deinococcus detaillensis</name>
    <dbReference type="NCBI Taxonomy" id="2592048"/>
    <lineage>
        <taxon>Bacteria</taxon>
        <taxon>Thermotogati</taxon>
        <taxon>Deinococcota</taxon>
        <taxon>Deinococci</taxon>
        <taxon>Deinococcales</taxon>
        <taxon>Deinococcaceae</taxon>
        <taxon>Deinococcus</taxon>
    </lineage>
</organism>
<keyword evidence="1" id="KW-0812">Transmembrane</keyword>
<dbReference type="Proteomes" id="UP000316092">
    <property type="component" value="Unassembled WGS sequence"/>
</dbReference>
<reference evidence="2 3" key="1">
    <citation type="submission" date="2019-07" db="EMBL/GenBank/DDBJ databases">
        <title>Deinococcus detaillus sp. nov., isolated from humus soil in Antarctica.</title>
        <authorList>
            <person name="Zhang K."/>
        </authorList>
    </citation>
    <scope>NUCLEOTIDE SEQUENCE [LARGE SCALE GENOMIC DNA]</scope>
    <source>
        <strain evidence="2 3">H1</strain>
    </source>
</reference>
<keyword evidence="1" id="KW-0472">Membrane</keyword>
<evidence type="ECO:0000313" key="2">
    <source>
        <dbReference type="EMBL" id="TSA87797.1"/>
    </source>
</evidence>
<name>A0A553V5P6_9DEIO</name>
<dbReference type="AlphaFoldDB" id="A0A553V5P6"/>
<comment type="caution">
    <text evidence="2">The sequence shown here is derived from an EMBL/GenBank/DDBJ whole genome shotgun (WGS) entry which is preliminary data.</text>
</comment>
<protein>
    <submittedName>
        <fullName evidence="2">Uncharacterized protein</fullName>
    </submittedName>
</protein>
<keyword evidence="1" id="KW-1133">Transmembrane helix</keyword>